<sequence length="97" mass="10489">MSMRVKVPIAWGNDVVVLVSAKGFSSCVYCLLLRAYTHYITCISDLSRMDARESGDTALSSPYWDFLALMRRVVNYHSLCYPPGRGANPAGGAPGGG</sequence>
<evidence type="ECO:0000313" key="1">
    <source>
        <dbReference type="EMBL" id="KZV44637.1"/>
    </source>
</evidence>
<name>A0A2Z7CFJ3_9LAMI</name>
<dbReference type="AlphaFoldDB" id="A0A2Z7CFJ3"/>
<keyword evidence="2" id="KW-1185">Reference proteome</keyword>
<protein>
    <submittedName>
        <fullName evidence="1">Uncharacterized protein</fullName>
    </submittedName>
</protein>
<accession>A0A2Z7CFJ3</accession>
<reference evidence="1 2" key="1">
    <citation type="journal article" date="2015" name="Proc. Natl. Acad. Sci. U.S.A.">
        <title>The resurrection genome of Boea hygrometrica: A blueprint for survival of dehydration.</title>
        <authorList>
            <person name="Xiao L."/>
            <person name="Yang G."/>
            <person name="Zhang L."/>
            <person name="Yang X."/>
            <person name="Zhao S."/>
            <person name="Ji Z."/>
            <person name="Zhou Q."/>
            <person name="Hu M."/>
            <person name="Wang Y."/>
            <person name="Chen M."/>
            <person name="Xu Y."/>
            <person name="Jin H."/>
            <person name="Xiao X."/>
            <person name="Hu G."/>
            <person name="Bao F."/>
            <person name="Hu Y."/>
            <person name="Wan P."/>
            <person name="Li L."/>
            <person name="Deng X."/>
            <person name="Kuang T."/>
            <person name="Xiang C."/>
            <person name="Zhu J.K."/>
            <person name="Oliver M.J."/>
            <person name="He Y."/>
        </authorList>
    </citation>
    <scope>NUCLEOTIDE SEQUENCE [LARGE SCALE GENOMIC DNA]</scope>
    <source>
        <strain evidence="2">cv. XS01</strain>
    </source>
</reference>
<dbReference type="EMBL" id="KQ996622">
    <property type="protein sequence ID" value="KZV44637.1"/>
    <property type="molecule type" value="Genomic_DNA"/>
</dbReference>
<proteinExistence type="predicted"/>
<organism evidence="1 2">
    <name type="scientific">Dorcoceras hygrometricum</name>
    <dbReference type="NCBI Taxonomy" id="472368"/>
    <lineage>
        <taxon>Eukaryota</taxon>
        <taxon>Viridiplantae</taxon>
        <taxon>Streptophyta</taxon>
        <taxon>Embryophyta</taxon>
        <taxon>Tracheophyta</taxon>
        <taxon>Spermatophyta</taxon>
        <taxon>Magnoliopsida</taxon>
        <taxon>eudicotyledons</taxon>
        <taxon>Gunneridae</taxon>
        <taxon>Pentapetalae</taxon>
        <taxon>asterids</taxon>
        <taxon>lamiids</taxon>
        <taxon>Lamiales</taxon>
        <taxon>Gesneriaceae</taxon>
        <taxon>Didymocarpoideae</taxon>
        <taxon>Trichosporeae</taxon>
        <taxon>Loxocarpinae</taxon>
        <taxon>Dorcoceras</taxon>
    </lineage>
</organism>
<evidence type="ECO:0000313" key="2">
    <source>
        <dbReference type="Proteomes" id="UP000250235"/>
    </source>
</evidence>
<dbReference type="Proteomes" id="UP000250235">
    <property type="component" value="Unassembled WGS sequence"/>
</dbReference>
<gene>
    <name evidence="1" type="ORF">F511_26096</name>
</gene>